<dbReference type="PRINTS" id="PR00344">
    <property type="entry name" value="BCTRLSENSOR"/>
</dbReference>
<dbReference type="EMBL" id="FWFR01000001">
    <property type="protein sequence ID" value="SLN22074.1"/>
    <property type="molecule type" value="Genomic_DNA"/>
</dbReference>
<dbReference type="SUPFAM" id="SSF55874">
    <property type="entry name" value="ATPase domain of HSP90 chaperone/DNA topoisomerase II/histidine kinase"/>
    <property type="match status" value="1"/>
</dbReference>
<organism evidence="14 15">
    <name type="scientific">Oceanibacterium hippocampi</name>
    <dbReference type="NCBI Taxonomy" id="745714"/>
    <lineage>
        <taxon>Bacteria</taxon>
        <taxon>Pseudomonadati</taxon>
        <taxon>Pseudomonadota</taxon>
        <taxon>Alphaproteobacteria</taxon>
        <taxon>Sneathiellales</taxon>
        <taxon>Sneathiellaceae</taxon>
        <taxon>Oceanibacterium</taxon>
    </lineage>
</organism>
<evidence type="ECO:0000259" key="13">
    <source>
        <dbReference type="PROSITE" id="PS50885"/>
    </source>
</evidence>
<evidence type="ECO:0000256" key="5">
    <source>
        <dbReference type="ARBA" id="ARBA00022679"/>
    </source>
</evidence>
<dbReference type="PROSITE" id="PS50885">
    <property type="entry name" value="HAMP"/>
    <property type="match status" value="1"/>
</dbReference>
<dbReference type="FunCoup" id="A0A1Y5RNW6">
    <property type="interactions" value="283"/>
</dbReference>
<evidence type="ECO:0000256" key="6">
    <source>
        <dbReference type="ARBA" id="ARBA00022692"/>
    </source>
</evidence>
<evidence type="ECO:0000256" key="10">
    <source>
        <dbReference type="ARBA" id="ARBA00023136"/>
    </source>
</evidence>
<proteinExistence type="predicted"/>
<dbReference type="GO" id="GO:0016020">
    <property type="term" value="C:membrane"/>
    <property type="evidence" value="ECO:0007669"/>
    <property type="project" value="UniProtKB-SubCell"/>
</dbReference>
<dbReference type="InterPro" id="IPR003660">
    <property type="entry name" value="HAMP_dom"/>
</dbReference>
<dbReference type="Gene3D" id="1.10.287.130">
    <property type="match status" value="1"/>
</dbReference>
<keyword evidence="6 11" id="KW-0812">Transmembrane</keyword>
<protein>
    <recommendedName>
        <fullName evidence="3">histidine kinase</fullName>
        <ecNumber evidence="3">2.7.13.3</ecNumber>
    </recommendedName>
</protein>
<evidence type="ECO:0000256" key="7">
    <source>
        <dbReference type="ARBA" id="ARBA00022777"/>
    </source>
</evidence>
<dbReference type="OrthoDB" id="9805942at2"/>
<feature type="transmembrane region" description="Helical" evidence="11">
    <location>
        <begin position="247"/>
        <end position="268"/>
    </location>
</feature>
<sequence length="554" mass="60412">MTASPPLRADGPGTGSASAVRRRWPFSSLTGRILAINVVALVLMVGGIFYLDQFRSGLIEARIHSLRTEATLIAGALGEAALRHTSESSASTELTLRNEATPGILRRMMVPLRSTAFLFDEDGVLVADSRRLIAAGREVLIEPLPPPEESSWPTEVAEEAYDAIAEVLGSDDDLTPYIDRLTPRFEDFEEAVLALSGESAERLRRHISGRTMISAAIPVQGLKQVLGVLVIVTDSRQIDETVRSEQLTTLMVLAGTLGVTALLSLFFASTIARPIRRLALAAERVRKGIGRRADIPDFRRRGDEIGDLSGALREMTRALYRRIDATESFAADVAHELKNPLTSLSSAVETLQRDVDPDKRALLQKIIRDDVGRLDRLISDISNASRLDAELSRSETEDVDMGELLDRVVEVYRATQPASLPPITVDVGNGDPLIVAGLEIRLGQVIRNLIDNARTFTPEGGSIRLRGYRDDDDVIIEVEDDGPGIPEAKRQAIFDRFYSERPRGEAFGTHSGLGLSISKQIIEAHGGAISAENRRRPGGGVIGARFRIVLPARS</sequence>
<reference evidence="14 15" key="1">
    <citation type="submission" date="2017-03" db="EMBL/GenBank/DDBJ databases">
        <authorList>
            <person name="Afonso C.L."/>
            <person name="Miller P.J."/>
            <person name="Scott M.A."/>
            <person name="Spackman E."/>
            <person name="Goraichik I."/>
            <person name="Dimitrov K.M."/>
            <person name="Suarez D.L."/>
            <person name="Swayne D.E."/>
        </authorList>
    </citation>
    <scope>NUCLEOTIDE SEQUENCE [LARGE SCALE GENOMIC DNA]</scope>
    <source>
        <strain evidence="14 15">CECT 7691</strain>
    </source>
</reference>
<keyword evidence="8 11" id="KW-1133">Transmembrane helix</keyword>
<feature type="domain" description="Histidine kinase" evidence="12">
    <location>
        <begin position="332"/>
        <end position="554"/>
    </location>
</feature>
<evidence type="ECO:0000256" key="3">
    <source>
        <dbReference type="ARBA" id="ARBA00012438"/>
    </source>
</evidence>
<evidence type="ECO:0000256" key="1">
    <source>
        <dbReference type="ARBA" id="ARBA00000085"/>
    </source>
</evidence>
<comment type="subcellular location">
    <subcellularLocation>
        <location evidence="2">Membrane</location>
    </subcellularLocation>
</comment>
<evidence type="ECO:0000259" key="12">
    <source>
        <dbReference type="PROSITE" id="PS50109"/>
    </source>
</evidence>
<comment type="catalytic activity">
    <reaction evidence="1">
        <text>ATP + protein L-histidine = ADP + protein N-phospho-L-histidine.</text>
        <dbReference type="EC" id="2.7.13.3"/>
    </reaction>
</comment>
<dbReference type="Gene3D" id="3.30.565.10">
    <property type="entry name" value="Histidine kinase-like ATPase, C-terminal domain"/>
    <property type="match status" value="1"/>
</dbReference>
<dbReference type="SMART" id="SM00387">
    <property type="entry name" value="HATPase_c"/>
    <property type="match status" value="1"/>
</dbReference>
<dbReference type="InterPro" id="IPR036097">
    <property type="entry name" value="HisK_dim/P_sf"/>
</dbReference>
<evidence type="ECO:0000313" key="15">
    <source>
        <dbReference type="Proteomes" id="UP000193200"/>
    </source>
</evidence>
<evidence type="ECO:0000256" key="11">
    <source>
        <dbReference type="SAM" id="Phobius"/>
    </source>
</evidence>
<dbReference type="InterPro" id="IPR005467">
    <property type="entry name" value="His_kinase_dom"/>
</dbReference>
<dbReference type="AlphaFoldDB" id="A0A1Y5RNW6"/>
<keyword evidence="15" id="KW-1185">Reference proteome</keyword>
<dbReference type="InParanoid" id="A0A1Y5RNW6"/>
<dbReference type="PROSITE" id="PS50109">
    <property type="entry name" value="HIS_KIN"/>
    <property type="match status" value="1"/>
</dbReference>
<dbReference type="GO" id="GO:0000155">
    <property type="term" value="F:phosphorelay sensor kinase activity"/>
    <property type="evidence" value="ECO:0007669"/>
    <property type="project" value="InterPro"/>
</dbReference>
<dbReference type="Pfam" id="PF13756">
    <property type="entry name" value="Stimulus_sens_1"/>
    <property type="match status" value="1"/>
</dbReference>
<dbReference type="InterPro" id="IPR050428">
    <property type="entry name" value="TCS_sensor_his_kinase"/>
</dbReference>
<dbReference type="Gene3D" id="6.10.340.10">
    <property type="match status" value="1"/>
</dbReference>
<keyword evidence="10 11" id="KW-0472">Membrane</keyword>
<evidence type="ECO:0000256" key="9">
    <source>
        <dbReference type="ARBA" id="ARBA00023012"/>
    </source>
</evidence>
<dbReference type="PANTHER" id="PTHR45436">
    <property type="entry name" value="SENSOR HISTIDINE KINASE YKOH"/>
    <property type="match status" value="1"/>
</dbReference>
<dbReference type="InterPro" id="IPR004358">
    <property type="entry name" value="Sig_transdc_His_kin-like_C"/>
</dbReference>
<keyword evidence="5 14" id="KW-0808">Transferase</keyword>
<evidence type="ECO:0000313" key="14">
    <source>
        <dbReference type="EMBL" id="SLN22074.1"/>
    </source>
</evidence>
<dbReference type="Pfam" id="PF13755">
    <property type="entry name" value="Sensor_TM1"/>
    <property type="match status" value="1"/>
</dbReference>
<dbReference type="SUPFAM" id="SSF47384">
    <property type="entry name" value="Homodimeric domain of signal transducing histidine kinase"/>
    <property type="match status" value="1"/>
</dbReference>
<dbReference type="Pfam" id="PF02518">
    <property type="entry name" value="HATPase_c"/>
    <property type="match status" value="1"/>
</dbReference>
<keyword evidence="9" id="KW-0902">Two-component regulatory system</keyword>
<dbReference type="InterPro" id="IPR003661">
    <property type="entry name" value="HisK_dim/P_dom"/>
</dbReference>
<gene>
    <name evidence="14" type="primary">mprB</name>
    <name evidence="14" type="ORF">OCH7691_00572</name>
</gene>
<dbReference type="CDD" id="cd00082">
    <property type="entry name" value="HisKA"/>
    <property type="match status" value="1"/>
</dbReference>
<accession>A0A1Y5RNW6</accession>
<dbReference type="SMART" id="SM00304">
    <property type="entry name" value="HAMP"/>
    <property type="match status" value="1"/>
</dbReference>
<keyword evidence="7 14" id="KW-0418">Kinase</keyword>
<dbReference type="InterPro" id="IPR036890">
    <property type="entry name" value="HATPase_C_sf"/>
</dbReference>
<dbReference type="Pfam" id="PF00672">
    <property type="entry name" value="HAMP"/>
    <property type="match status" value="1"/>
</dbReference>
<dbReference type="RefSeq" id="WP_085881901.1">
    <property type="nucleotide sequence ID" value="NZ_FWFR01000001.1"/>
</dbReference>
<dbReference type="InterPro" id="IPR025908">
    <property type="entry name" value="Sensor_TM1"/>
</dbReference>
<dbReference type="CDD" id="cd06225">
    <property type="entry name" value="HAMP"/>
    <property type="match status" value="1"/>
</dbReference>
<dbReference type="PANTHER" id="PTHR45436:SF5">
    <property type="entry name" value="SENSOR HISTIDINE KINASE TRCS"/>
    <property type="match status" value="1"/>
</dbReference>
<dbReference type="InterPro" id="IPR025919">
    <property type="entry name" value="Stimulus_sens_dom"/>
</dbReference>
<name>A0A1Y5RNW6_9PROT</name>
<evidence type="ECO:0000256" key="8">
    <source>
        <dbReference type="ARBA" id="ARBA00022989"/>
    </source>
</evidence>
<feature type="domain" description="HAMP" evidence="13">
    <location>
        <begin position="269"/>
        <end position="324"/>
    </location>
</feature>
<dbReference type="EC" id="2.7.13.3" evidence="3"/>
<dbReference type="InterPro" id="IPR003594">
    <property type="entry name" value="HATPase_dom"/>
</dbReference>
<keyword evidence="4" id="KW-0597">Phosphoprotein</keyword>
<dbReference type="Proteomes" id="UP000193200">
    <property type="component" value="Unassembled WGS sequence"/>
</dbReference>
<evidence type="ECO:0000256" key="2">
    <source>
        <dbReference type="ARBA" id="ARBA00004370"/>
    </source>
</evidence>
<feature type="transmembrane region" description="Helical" evidence="11">
    <location>
        <begin position="33"/>
        <end position="51"/>
    </location>
</feature>
<dbReference type="Pfam" id="PF00512">
    <property type="entry name" value="HisKA"/>
    <property type="match status" value="1"/>
</dbReference>
<dbReference type="SMART" id="SM00388">
    <property type="entry name" value="HisKA"/>
    <property type="match status" value="1"/>
</dbReference>
<evidence type="ECO:0000256" key="4">
    <source>
        <dbReference type="ARBA" id="ARBA00022553"/>
    </source>
</evidence>